<accession>A0ACB6Z3A1</accession>
<dbReference type="Proteomes" id="UP000886501">
    <property type="component" value="Unassembled WGS sequence"/>
</dbReference>
<organism evidence="1 2">
    <name type="scientific">Thelephora ganbajun</name>
    <name type="common">Ganba fungus</name>
    <dbReference type="NCBI Taxonomy" id="370292"/>
    <lineage>
        <taxon>Eukaryota</taxon>
        <taxon>Fungi</taxon>
        <taxon>Dikarya</taxon>
        <taxon>Basidiomycota</taxon>
        <taxon>Agaricomycotina</taxon>
        <taxon>Agaricomycetes</taxon>
        <taxon>Thelephorales</taxon>
        <taxon>Thelephoraceae</taxon>
        <taxon>Thelephora</taxon>
    </lineage>
</organism>
<reference evidence="1" key="2">
    <citation type="journal article" date="2020" name="Nat. Commun.">
        <title>Large-scale genome sequencing of mycorrhizal fungi provides insights into the early evolution of symbiotic traits.</title>
        <authorList>
            <person name="Miyauchi S."/>
            <person name="Kiss E."/>
            <person name="Kuo A."/>
            <person name="Drula E."/>
            <person name="Kohler A."/>
            <person name="Sanchez-Garcia M."/>
            <person name="Morin E."/>
            <person name="Andreopoulos B."/>
            <person name="Barry K.W."/>
            <person name="Bonito G."/>
            <person name="Buee M."/>
            <person name="Carver A."/>
            <person name="Chen C."/>
            <person name="Cichocki N."/>
            <person name="Clum A."/>
            <person name="Culley D."/>
            <person name="Crous P.W."/>
            <person name="Fauchery L."/>
            <person name="Girlanda M."/>
            <person name="Hayes R.D."/>
            <person name="Keri Z."/>
            <person name="LaButti K."/>
            <person name="Lipzen A."/>
            <person name="Lombard V."/>
            <person name="Magnuson J."/>
            <person name="Maillard F."/>
            <person name="Murat C."/>
            <person name="Nolan M."/>
            <person name="Ohm R.A."/>
            <person name="Pangilinan J."/>
            <person name="Pereira M.F."/>
            <person name="Perotto S."/>
            <person name="Peter M."/>
            <person name="Pfister S."/>
            <person name="Riley R."/>
            <person name="Sitrit Y."/>
            <person name="Stielow J.B."/>
            <person name="Szollosi G."/>
            <person name="Zifcakova L."/>
            <person name="Stursova M."/>
            <person name="Spatafora J.W."/>
            <person name="Tedersoo L."/>
            <person name="Vaario L.M."/>
            <person name="Yamada A."/>
            <person name="Yan M."/>
            <person name="Wang P."/>
            <person name="Xu J."/>
            <person name="Bruns T."/>
            <person name="Baldrian P."/>
            <person name="Vilgalys R."/>
            <person name="Dunand C."/>
            <person name="Henrissat B."/>
            <person name="Grigoriev I.V."/>
            <person name="Hibbett D."/>
            <person name="Nagy L.G."/>
            <person name="Martin F.M."/>
        </authorList>
    </citation>
    <scope>NUCLEOTIDE SEQUENCE</scope>
    <source>
        <strain evidence="1">P2</strain>
    </source>
</reference>
<comment type="caution">
    <text evidence="1">The sequence shown here is derived from an EMBL/GenBank/DDBJ whole genome shotgun (WGS) entry which is preliminary data.</text>
</comment>
<evidence type="ECO:0000313" key="1">
    <source>
        <dbReference type="EMBL" id="KAF9643972.1"/>
    </source>
</evidence>
<dbReference type="EMBL" id="MU118171">
    <property type="protein sequence ID" value="KAF9643972.1"/>
    <property type="molecule type" value="Genomic_DNA"/>
</dbReference>
<proteinExistence type="predicted"/>
<reference evidence="1" key="1">
    <citation type="submission" date="2019-10" db="EMBL/GenBank/DDBJ databases">
        <authorList>
            <consortium name="DOE Joint Genome Institute"/>
            <person name="Kuo A."/>
            <person name="Miyauchi S."/>
            <person name="Kiss E."/>
            <person name="Drula E."/>
            <person name="Kohler A."/>
            <person name="Sanchez-Garcia M."/>
            <person name="Andreopoulos B."/>
            <person name="Barry K.W."/>
            <person name="Bonito G."/>
            <person name="Buee M."/>
            <person name="Carver A."/>
            <person name="Chen C."/>
            <person name="Cichocki N."/>
            <person name="Clum A."/>
            <person name="Culley D."/>
            <person name="Crous P.W."/>
            <person name="Fauchery L."/>
            <person name="Girlanda M."/>
            <person name="Hayes R."/>
            <person name="Keri Z."/>
            <person name="Labutti K."/>
            <person name="Lipzen A."/>
            <person name="Lombard V."/>
            <person name="Magnuson J."/>
            <person name="Maillard F."/>
            <person name="Morin E."/>
            <person name="Murat C."/>
            <person name="Nolan M."/>
            <person name="Ohm R."/>
            <person name="Pangilinan J."/>
            <person name="Pereira M."/>
            <person name="Perotto S."/>
            <person name="Peter M."/>
            <person name="Riley R."/>
            <person name="Sitrit Y."/>
            <person name="Stielow B."/>
            <person name="Szollosi G."/>
            <person name="Zifcakova L."/>
            <person name="Stursova M."/>
            <person name="Spatafora J.W."/>
            <person name="Tedersoo L."/>
            <person name="Vaario L.-M."/>
            <person name="Yamada A."/>
            <person name="Yan M."/>
            <person name="Wang P."/>
            <person name="Xu J."/>
            <person name="Bruns T."/>
            <person name="Baldrian P."/>
            <person name="Vilgalys R."/>
            <person name="Henrissat B."/>
            <person name="Grigoriev I.V."/>
            <person name="Hibbett D."/>
            <person name="Nagy L.G."/>
            <person name="Martin F.M."/>
        </authorList>
    </citation>
    <scope>NUCLEOTIDE SEQUENCE</scope>
    <source>
        <strain evidence="1">P2</strain>
    </source>
</reference>
<sequence>MDQSPPHTVSTSRFSDVTGYWEYERPHSPHGYDSQTIRSLPRNILIVSYNVSASPPPPAQSITVPTSRLGTAPVSGFERVTFLLDYLRSVIDACRDTGGGSDIHGEPIGERSFYPTPPPANVIMLQEVTKEAFEAILRDQWIKEYYQIVPSSPDEWTPEPTQGSYGGGSERGRKAEYGNVILATRSLPVMRPRIIHFADTTEQRMAITFDTFLGIPRHPRPGHTTHQHEKRTTARLRLACTQLESGQLGVFSRRHQLETISSEIIDNRIDGAVLVGDMNVAHFGDIGMPQLVGLSDAETRAENDPTSFTWGYHPGKSGKQPCRRDKILYWQNRRRFWVNEIRTLGIGLKMRNGQYVTDHYGIISSVEPLE</sequence>
<keyword evidence="2" id="KW-1185">Reference proteome</keyword>
<name>A0ACB6Z3A1_THEGA</name>
<gene>
    <name evidence="1" type="ORF">BDM02DRAFT_3122668</name>
</gene>
<evidence type="ECO:0000313" key="2">
    <source>
        <dbReference type="Proteomes" id="UP000886501"/>
    </source>
</evidence>
<protein>
    <submittedName>
        <fullName evidence="1">Uncharacterized protein</fullName>
    </submittedName>
</protein>